<dbReference type="GO" id="GO:0005886">
    <property type="term" value="C:plasma membrane"/>
    <property type="evidence" value="ECO:0007669"/>
    <property type="project" value="TreeGrafter"/>
</dbReference>
<name>A0A5J4NVK2_9TREM</name>
<dbReference type="GO" id="GO:0005085">
    <property type="term" value="F:guanyl-nucleotide exchange factor activity"/>
    <property type="evidence" value="ECO:0007669"/>
    <property type="project" value="UniProtKB-KW"/>
</dbReference>
<feature type="compositionally biased region" description="Low complexity" evidence="3">
    <location>
        <begin position="1080"/>
        <end position="1098"/>
    </location>
</feature>
<dbReference type="InterPro" id="IPR009072">
    <property type="entry name" value="Histone-fold"/>
</dbReference>
<dbReference type="InterPro" id="IPR000651">
    <property type="entry name" value="Ras-like_Gua-exchang_fac_N"/>
</dbReference>
<dbReference type="EMBL" id="QNGE01000695">
    <property type="protein sequence ID" value="KAA3679573.1"/>
    <property type="molecule type" value="Genomic_DNA"/>
</dbReference>
<feature type="signal peptide" evidence="4">
    <location>
        <begin position="1"/>
        <end position="22"/>
    </location>
</feature>
<evidence type="ECO:0000313" key="8">
    <source>
        <dbReference type="Proteomes" id="UP000324629"/>
    </source>
</evidence>
<dbReference type="PANTHER" id="PTHR23113:SF368">
    <property type="entry name" value="CELL DIVISION CONTROL PROTEIN 25"/>
    <property type="match status" value="1"/>
</dbReference>
<evidence type="ECO:0000259" key="6">
    <source>
        <dbReference type="PROSITE" id="PS50212"/>
    </source>
</evidence>
<dbReference type="SMART" id="SM00147">
    <property type="entry name" value="RasGEF"/>
    <property type="match status" value="1"/>
</dbReference>
<reference evidence="7 8" key="1">
    <citation type="journal article" date="2019" name="Gigascience">
        <title>Whole-genome sequence of the oriental lung fluke Paragonimus westermani.</title>
        <authorList>
            <person name="Oey H."/>
            <person name="Zakrzewski M."/>
            <person name="Narain K."/>
            <person name="Devi K.R."/>
            <person name="Agatsuma T."/>
            <person name="Nawaratna S."/>
            <person name="Gobert G.N."/>
            <person name="Jones M.K."/>
            <person name="Ragan M.A."/>
            <person name="McManus D.P."/>
            <person name="Krause L."/>
        </authorList>
    </citation>
    <scope>NUCLEOTIDE SEQUENCE [LARGE SCALE GENOMIC DNA]</scope>
    <source>
        <strain evidence="7 8">IND2009</strain>
    </source>
</reference>
<dbReference type="PANTHER" id="PTHR23113">
    <property type="entry name" value="GUANINE NUCLEOTIDE EXCHANGE FACTOR"/>
    <property type="match status" value="1"/>
</dbReference>
<keyword evidence="4" id="KW-0732">Signal</keyword>
<feature type="region of interest" description="Disordered" evidence="3">
    <location>
        <begin position="1073"/>
        <end position="1105"/>
    </location>
</feature>
<dbReference type="InterPro" id="IPR001895">
    <property type="entry name" value="RASGEF_cat_dom"/>
</dbReference>
<dbReference type="Proteomes" id="UP000324629">
    <property type="component" value="Unassembled WGS sequence"/>
</dbReference>
<evidence type="ECO:0000313" key="7">
    <source>
        <dbReference type="EMBL" id="KAA3679573.1"/>
    </source>
</evidence>
<dbReference type="Pfam" id="PF00618">
    <property type="entry name" value="RasGEF_N"/>
    <property type="match status" value="1"/>
</dbReference>
<dbReference type="PROSITE" id="PS50009">
    <property type="entry name" value="RASGEF_CAT"/>
    <property type="match status" value="1"/>
</dbReference>
<evidence type="ECO:0000256" key="3">
    <source>
        <dbReference type="SAM" id="MobiDB-lite"/>
    </source>
</evidence>
<keyword evidence="8" id="KW-1185">Reference proteome</keyword>
<evidence type="ECO:0000259" key="5">
    <source>
        <dbReference type="PROSITE" id="PS50009"/>
    </source>
</evidence>
<dbReference type="InterPro" id="IPR008937">
    <property type="entry name" value="Ras-like_GEF"/>
</dbReference>
<feature type="region of interest" description="Disordered" evidence="3">
    <location>
        <begin position="468"/>
        <end position="520"/>
    </location>
</feature>
<feature type="compositionally biased region" description="Low complexity" evidence="3">
    <location>
        <begin position="480"/>
        <end position="493"/>
    </location>
</feature>
<feature type="compositionally biased region" description="Polar residues" evidence="3">
    <location>
        <begin position="494"/>
        <end position="504"/>
    </location>
</feature>
<dbReference type="PROSITE" id="PS50212">
    <property type="entry name" value="RASGEF_NTER"/>
    <property type="match status" value="1"/>
</dbReference>
<dbReference type="Gene3D" id="1.10.20.10">
    <property type="entry name" value="Histone, subunit A"/>
    <property type="match status" value="1"/>
</dbReference>
<dbReference type="SMART" id="SM00229">
    <property type="entry name" value="RasGEFN"/>
    <property type="match status" value="1"/>
</dbReference>
<dbReference type="Gene3D" id="1.10.840.10">
    <property type="entry name" value="Ras guanine-nucleotide exchange factors catalytic domain"/>
    <property type="match status" value="1"/>
</dbReference>
<evidence type="ECO:0000256" key="1">
    <source>
        <dbReference type="ARBA" id="ARBA00022658"/>
    </source>
</evidence>
<comment type="caution">
    <text evidence="7">The sequence shown here is derived from an EMBL/GenBank/DDBJ whole genome shotgun (WGS) entry which is preliminary data.</text>
</comment>
<evidence type="ECO:0000256" key="4">
    <source>
        <dbReference type="SAM" id="SignalP"/>
    </source>
</evidence>
<accession>A0A5J4NVK2</accession>
<dbReference type="Pfam" id="PF00617">
    <property type="entry name" value="RasGEF"/>
    <property type="match status" value="1"/>
</dbReference>
<protein>
    <submittedName>
        <fullName evidence="7">Uncharacterized protein</fullName>
    </submittedName>
</protein>
<feature type="domain" description="Ras-GEF" evidence="5">
    <location>
        <begin position="1323"/>
        <end position="1636"/>
    </location>
</feature>
<feature type="domain" description="N-terminal Ras-GEF" evidence="6">
    <location>
        <begin position="1213"/>
        <end position="1343"/>
    </location>
</feature>
<gene>
    <name evidence="7" type="ORF">DEA37_0011341</name>
</gene>
<dbReference type="InterPro" id="IPR036964">
    <property type="entry name" value="RASGEF_cat_dom_sf"/>
</dbReference>
<dbReference type="GO" id="GO:0046982">
    <property type="term" value="F:protein heterodimerization activity"/>
    <property type="evidence" value="ECO:0007669"/>
    <property type="project" value="InterPro"/>
</dbReference>
<dbReference type="CDD" id="cd06224">
    <property type="entry name" value="REM"/>
    <property type="match status" value="1"/>
</dbReference>
<sequence length="1696" mass="187175">MMNSCLKAIGRSPVLLIPLCLGSSLDGCDLSGCTTSPIPFVSRSPSRTGATNSPSSLTFRRFDAKAREALGQHLIELLATIVLPDPPQSIKEVDIKLAGGLPGIPDKMMPKDLDGETFRTVAIKKRKSSLHLPIKEIHAAFKEFNDRFSFTVSMYIVAVAEHIIGKFLQAAICFEEKALTENVIRATTVETLFQIYRDRIQTRRKGLEPKLTHKFPQDYDKCVDELDVFLHTTLEQMNLLLRVFRDPMLTCCSDEQHHEDSAHGIFRSILDLYSNMRIFMDTLNAEEEDIFPPAGKSAGQSVVSSRPLSGVSEIQTELSSELVTSPELSNPVPTTAGDLIPTGLPTTNLGESGAQAISYAAHSGPRRRLVGIGLIELAEDDSLHAFSQYASIVLDPVSRDRVWSLIENGSLIQALCRLSRTILHTASLSKLSNTANSSTPVMGNTRNRWTDLHSFVCKRCRYWDSVPAPRRRSTSSIGLRPSTGSSPTRGSSTANAGGTKTKVNANKHHRNSHSSSSTEVWSSSANCNYLVNAFKYLLPRLLLLPVFQFFYLHELIKTLHQCAYDDDDRARLKEVLSMLSKTRSSLERDISKHPWVCLQMSRLISTGHLTGQYRLLYLDLLTGSNSLPSPICSTNPPSPTSPLVQNGLTSLTSSPTNVAAHGSQLFGFSASSSDPVGYGPLGTKADEIERLLGGKEKLTTTVLGRQCLGDFVMEGRVSLITETKRPSSAEHVAYLFTGLLLICKWHERRATLNPNSGSIPVLRVKYRIPADLLHLTDLPPLIQPNLSAHVGSSGAITSSAVGAAVWAATAANHGSAQSSGTTGFSHTDFSNFFASNLNSGSVASQSSLSNVGVPPVTTTFPYMFELEYLDCSQLTSMSSTMPGGIPASSHRTHCPHYQHQHARHVSPQKLADFFASNLNSGSVASQSSLSNVGVPPVTTTFPYMFELEYLDCSQLTSMSSTMPGGIPASSHRTHCPHYQHQHARHVSPQKLAGTSMAHNPSQPVEVSLYPTASLGSPNHVAVDSNNNNACLCLPPGVQVHHITLAFRTPEEKADWTASLLSVQVHRFTQPDTPDSIVFETSPTPDSSTDSVYDVPDSVDSSEERFEDEDCVATDSENYLDDAATAPVAYRSGAASPVCRSQETFSPSALGDFTTAYSAPDEDETGSGTLTANAIVRPCPDSSTPSTVTHTSNIITPPSIHVPTTPNSTSVSGAYPQIRMATLDKLIERLTYPTYFDVRLANTFLLLYRRVTTPERLLELLIERFRIPDPEFLPEELDFDMDKGQLESPAQHMLKRFRSGYKKRVQARQVFTVSCKTPLFFSIHPYKLAEQVTLYEWELYRAIQFWEVEGRDRGGHSTPNLDRSKRFSNRFRNWLVYAILSEPHPDDRVVAIQRVIDLMLIMEKMNNLQGSQEAKSALISAAVFRLHKSFNTIRRFRHYREVVDRLRRENTGTTAGSKMRSKHSTTTTQGINIAQSLAGHGIPTLSGNSSSHDRSRVGTGSSQLVLNNVLGLPFVSRAHERRIRALEKQHASGDVCHPCVPFIASGVMTRLIHLDLCQADTVTTESGTVLINCWKYRQLAEVVERYLAFQRIPYLFTVNHIIRDLLEKLDPLELAGVSSEVNFESRMYELSETYEPRETDAGSDAVCSAVVMLLLNTIWVSAHFLSIQVYLSESLHSRFFNLKLHFSRQPSRFLLST</sequence>
<dbReference type="InterPro" id="IPR023578">
    <property type="entry name" value="Ras_GEF_dom_sf"/>
</dbReference>
<dbReference type="SUPFAM" id="SSF48366">
    <property type="entry name" value="Ras GEF"/>
    <property type="match status" value="1"/>
</dbReference>
<dbReference type="Gene3D" id="1.20.870.10">
    <property type="entry name" value="Son of sevenless (SoS) protein Chain: S domain 1"/>
    <property type="match status" value="1"/>
</dbReference>
<evidence type="ECO:0000256" key="2">
    <source>
        <dbReference type="PROSITE-ProRule" id="PRU00168"/>
    </source>
</evidence>
<proteinExistence type="predicted"/>
<keyword evidence="1 2" id="KW-0344">Guanine-nucleotide releasing factor</keyword>
<organism evidence="7 8">
    <name type="scientific">Paragonimus westermani</name>
    <dbReference type="NCBI Taxonomy" id="34504"/>
    <lineage>
        <taxon>Eukaryota</taxon>
        <taxon>Metazoa</taxon>
        <taxon>Spiralia</taxon>
        <taxon>Lophotrochozoa</taxon>
        <taxon>Platyhelminthes</taxon>
        <taxon>Trematoda</taxon>
        <taxon>Digenea</taxon>
        <taxon>Plagiorchiida</taxon>
        <taxon>Troglotremata</taxon>
        <taxon>Troglotrematidae</taxon>
        <taxon>Paragonimus</taxon>
    </lineage>
</organism>
<dbReference type="GO" id="GO:0007265">
    <property type="term" value="P:Ras protein signal transduction"/>
    <property type="evidence" value="ECO:0007669"/>
    <property type="project" value="TreeGrafter"/>
</dbReference>
<feature type="chain" id="PRO_5023841396" evidence="4">
    <location>
        <begin position="23"/>
        <end position="1696"/>
    </location>
</feature>